<feature type="transmembrane region" description="Helical" evidence="8">
    <location>
        <begin position="181"/>
        <end position="199"/>
    </location>
</feature>
<feature type="transmembrane region" description="Helical" evidence="8">
    <location>
        <begin position="315"/>
        <end position="331"/>
    </location>
</feature>
<gene>
    <name evidence="9" type="ORF">SAMN02799615_02514</name>
</gene>
<evidence type="ECO:0000256" key="7">
    <source>
        <dbReference type="PIRSR" id="PIRSR600715-1"/>
    </source>
</evidence>
<dbReference type="GO" id="GO:0009103">
    <property type="term" value="P:lipopolysaccharide biosynthetic process"/>
    <property type="evidence" value="ECO:0007669"/>
    <property type="project" value="TreeGrafter"/>
</dbReference>
<dbReference type="GO" id="GO:0016780">
    <property type="term" value="F:phosphotransferase activity, for other substituted phosphate groups"/>
    <property type="evidence" value="ECO:0007669"/>
    <property type="project" value="InterPro"/>
</dbReference>
<dbReference type="CDD" id="cd06853">
    <property type="entry name" value="GT_WecA_like"/>
    <property type="match status" value="1"/>
</dbReference>
<evidence type="ECO:0000256" key="1">
    <source>
        <dbReference type="ARBA" id="ARBA00004651"/>
    </source>
</evidence>
<sequence>MHDTRTMLACAAALFTSAVAIVLLRRLAEPLGLLDRPNDRKQHKGSVPLVGGLAMFCGVFVGAWWYGDATQMSRMLLTTAAGLTIMGSLDDRHELSVRTRLIVQTLAVFVMIGSTDVYIRSLGTLNGVQLQLGPLGIPVTLIAVIGLLNAFNMMDGIDGLSGSMGLVGIGSIFAFHHSGVTPGVTVLIAMLGAAMIPYLATNLGLFGRKIFMGDAGSTVLGYLLGWALIDLSQSPGSDLLPTDVLWCVALPALDTLAVMCRRMRNHQSPFKPDRGHIHHILLRTGLSPRMTLVVLVIASILLAFIGHLIHDYGQLASLGLFGLLLLTYIVCTTRRSTIAASQAVQQRGQ</sequence>
<evidence type="ECO:0000256" key="3">
    <source>
        <dbReference type="ARBA" id="ARBA00022679"/>
    </source>
</evidence>
<dbReference type="GO" id="GO:0071555">
    <property type="term" value="P:cell wall organization"/>
    <property type="evidence" value="ECO:0007669"/>
    <property type="project" value="TreeGrafter"/>
</dbReference>
<evidence type="ECO:0000256" key="5">
    <source>
        <dbReference type="ARBA" id="ARBA00022989"/>
    </source>
</evidence>
<protein>
    <submittedName>
        <fullName evidence="9">UDP-GlcNAc:undecaprenyl-phosphate GlcNAc-1-phosphate transferase</fullName>
    </submittedName>
</protein>
<proteinExistence type="predicted"/>
<comment type="subcellular location">
    <subcellularLocation>
        <location evidence="1">Cell membrane</location>
        <topology evidence="1">Multi-pass membrane protein</topology>
    </subcellularLocation>
</comment>
<dbReference type="InterPro" id="IPR000715">
    <property type="entry name" value="Glycosyl_transferase_4"/>
</dbReference>
<keyword evidence="5 8" id="KW-1133">Transmembrane helix</keyword>
<accession>A0A1I2G8H3</accession>
<feature type="transmembrane region" description="Helical" evidence="8">
    <location>
        <begin position="131"/>
        <end position="150"/>
    </location>
</feature>
<feature type="binding site" evidence="7">
    <location>
        <position position="152"/>
    </location>
    <ligand>
        <name>Mg(2+)</name>
        <dbReference type="ChEBI" id="CHEBI:18420"/>
    </ligand>
</feature>
<evidence type="ECO:0000256" key="2">
    <source>
        <dbReference type="ARBA" id="ARBA00022475"/>
    </source>
</evidence>
<reference evidence="10" key="1">
    <citation type="submission" date="2016-10" db="EMBL/GenBank/DDBJ databases">
        <authorList>
            <person name="Varghese N."/>
            <person name="Submissions S."/>
        </authorList>
    </citation>
    <scope>NUCLEOTIDE SEQUENCE [LARGE SCALE GENOMIC DNA]</scope>
    <source>
        <strain evidence="10">UNC178MFTsu3.1</strain>
    </source>
</reference>
<dbReference type="Proteomes" id="UP000199477">
    <property type="component" value="Unassembled WGS sequence"/>
</dbReference>
<dbReference type="STRING" id="500610.SAMN02799615_02514"/>
<dbReference type="RefSeq" id="WP_231504207.1">
    <property type="nucleotide sequence ID" value="NZ_FONH01000008.1"/>
</dbReference>
<keyword evidence="6 8" id="KW-0472">Membrane</keyword>
<evidence type="ECO:0000256" key="6">
    <source>
        <dbReference type="ARBA" id="ARBA00023136"/>
    </source>
</evidence>
<keyword evidence="4 8" id="KW-0812">Transmembrane</keyword>
<dbReference type="EMBL" id="FONH01000008">
    <property type="protein sequence ID" value="SFF13237.1"/>
    <property type="molecule type" value="Genomic_DNA"/>
</dbReference>
<organism evidence="9 10">
    <name type="scientific">Dyella marensis</name>
    <dbReference type="NCBI Taxonomy" id="500610"/>
    <lineage>
        <taxon>Bacteria</taxon>
        <taxon>Pseudomonadati</taxon>
        <taxon>Pseudomonadota</taxon>
        <taxon>Gammaproteobacteria</taxon>
        <taxon>Lysobacterales</taxon>
        <taxon>Rhodanobacteraceae</taxon>
        <taxon>Dyella</taxon>
    </lineage>
</organism>
<dbReference type="GO" id="GO:0005886">
    <property type="term" value="C:plasma membrane"/>
    <property type="evidence" value="ECO:0007669"/>
    <property type="project" value="UniProtKB-SubCell"/>
</dbReference>
<feature type="binding site" evidence="7">
    <location>
        <position position="214"/>
    </location>
    <ligand>
        <name>Mg(2+)</name>
        <dbReference type="ChEBI" id="CHEBI:18420"/>
    </ligand>
</feature>
<dbReference type="PANTHER" id="PTHR22926">
    <property type="entry name" value="PHOSPHO-N-ACETYLMURAMOYL-PENTAPEPTIDE-TRANSFERASE"/>
    <property type="match status" value="1"/>
</dbReference>
<name>A0A1I2G8H3_9GAMM</name>
<feature type="transmembrane region" description="Helical" evidence="8">
    <location>
        <begin position="101"/>
        <end position="119"/>
    </location>
</feature>
<dbReference type="GO" id="GO:0046872">
    <property type="term" value="F:metal ion binding"/>
    <property type="evidence" value="ECO:0007669"/>
    <property type="project" value="UniProtKB-KW"/>
</dbReference>
<keyword evidence="7" id="KW-0479">Metal-binding</keyword>
<keyword evidence="2" id="KW-1003">Cell membrane</keyword>
<feature type="transmembrane region" description="Helical" evidence="8">
    <location>
        <begin position="290"/>
        <end position="309"/>
    </location>
</feature>
<feature type="transmembrane region" description="Helical" evidence="8">
    <location>
        <begin position="6"/>
        <end position="24"/>
    </location>
</feature>
<keyword evidence="3 9" id="KW-0808">Transferase</keyword>
<feature type="transmembrane region" description="Helical" evidence="8">
    <location>
        <begin position="45"/>
        <end position="66"/>
    </location>
</feature>
<dbReference type="GO" id="GO:0044038">
    <property type="term" value="P:cell wall macromolecule biosynthetic process"/>
    <property type="evidence" value="ECO:0007669"/>
    <property type="project" value="TreeGrafter"/>
</dbReference>
<keyword evidence="7" id="KW-0460">Magnesium</keyword>
<keyword evidence="10" id="KW-1185">Reference proteome</keyword>
<evidence type="ECO:0000256" key="8">
    <source>
        <dbReference type="SAM" id="Phobius"/>
    </source>
</evidence>
<dbReference type="Pfam" id="PF00953">
    <property type="entry name" value="Glycos_transf_4"/>
    <property type="match status" value="1"/>
</dbReference>
<feature type="transmembrane region" description="Helical" evidence="8">
    <location>
        <begin position="157"/>
        <end position="175"/>
    </location>
</feature>
<dbReference type="AlphaFoldDB" id="A0A1I2G8H3"/>
<dbReference type="PANTHER" id="PTHR22926:SF3">
    <property type="entry name" value="UNDECAPRENYL-PHOSPHATE ALPHA-N-ACETYLGLUCOSAMINYL 1-PHOSPHATE TRANSFERASE"/>
    <property type="match status" value="1"/>
</dbReference>
<evidence type="ECO:0000256" key="4">
    <source>
        <dbReference type="ARBA" id="ARBA00022692"/>
    </source>
</evidence>
<comment type="cofactor">
    <cofactor evidence="7">
        <name>Mg(2+)</name>
        <dbReference type="ChEBI" id="CHEBI:18420"/>
    </cofactor>
</comment>
<evidence type="ECO:0000313" key="9">
    <source>
        <dbReference type="EMBL" id="SFF13237.1"/>
    </source>
</evidence>
<evidence type="ECO:0000313" key="10">
    <source>
        <dbReference type="Proteomes" id="UP000199477"/>
    </source>
</evidence>